<gene>
    <name evidence="2" type="ORF">MDCFG202_LOCUS214267</name>
</gene>
<organism evidence="2 3">
    <name type="scientific">Gibberella zeae</name>
    <name type="common">Wheat head blight fungus</name>
    <name type="synonym">Fusarium graminearum</name>
    <dbReference type="NCBI Taxonomy" id="5518"/>
    <lineage>
        <taxon>Eukaryota</taxon>
        <taxon>Fungi</taxon>
        <taxon>Dikarya</taxon>
        <taxon>Ascomycota</taxon>
        <taxon>Pezizomycotina</taxon>
        <taxon>Sordariomycetes</taxon>
        <taxon>Hypocreomycetidae</taxon>
        <taxon>Hypocreales</taxon>
        <taxon>Nectriaceae</taxon>
        <taxon>Fusarium</taxon>
    </lineage>
</organism>
<feature type="region of interest" description="Disordered" evidence="1">
    <location>
        <begin position="705"/>
        <end position="781"/>
    </location>
</feature>
<feature type="compositionally biased region" description="Polar residues" evidence="1">
    <location>
        <begin position="752"/>
        <end position="768"/>
    </location>
</feature>
<evidence type="ECO:0000313" key="2">
    <source>
        <dbReference type="EMBL" id="CAG1981288.1"/>
    </source>
</evidence>
<name>A0A8H3KCJ7_GIBZA</name>
<evidence type="ECO:0000256" key="1">
    <source>
        <dbReference type="SAM" id="MobiDB-lite"/>
    </source>
</evidence>
<feature type="compositionally biased region" description="Low complexity" evidence="1">
    <location>
        <begin position="733"/>
        <end position="747"/>
    </location>
</feature>
<dbReference type="EMBL" id="CAJPIJ010000122">
    <property type="protein sequence ID" value="CAG1981288.1"/>
    <property type="molecule type" value="Genomic_DNA"/>
</dbReference>
<feature type="compositionally biased region" description="Basic residues" evidence="1">
    <location>
        <begin position="720"/>
        <end position="732"/>
    </location>
</feature>
<accession>A0A8H3KCJ7</accession>
<feature type="compositionally biased region" description="Polar residues" evidence="1">
    <location>
        <begin position="582"/>
        <end position="591"/>
    </location>
</feature>
<sequence length="848" mass="94683">TPSYLPFFLAPLLPLLRLALLFISARNAYSLLITRHCLAVYIQFPHNKPTTSLRCRPAIWQAKVIMGFFSNIFTRKSNAKRASVKGQEYHSTIASIPPIQGTYPVAGNGPNILDQLQRAARKRSQAQLSSIPRHVGFDDDDDDSSAIPPMVPRFRGKSQSRPTTAPNQVDFPTSRPLSLTRSIRSSNSAWSVPERPARGRTERLPPVPSIPTHHRRESSFDSFQNKRNSFVDVLDAQGEFKPSNFRSRVTATGSREYGEDVAERNLGDNGLNLKSAATKALYRLSGSGRLVLPADEQDYEEDDDCAPYPGVPHGDSGTKRDNWSKPGSSVWRRSYSGPVVNDLPRPSKSHLREKRSESPLATLKPAPLSKQDRRRSFNAFASPQEEEERPKPRPLSLHQSISSFSYERPQSPPTLLPPVSPPASPPPVQRSRPKTSEGRSRRRSFGRVEIDTVEEDNEDFAPFPSVPSRFRLSEQKSTSYLEPSYSYDRHDSLNARPESYHGGLALSFPRNDMSQPSRPSSSSSVDKSYNRTRTMTSARSQRLDDINEHIPVRTSSLWRVQPCVTPSTMSSGFSNAFPKSVGQHTPSTSIDASLPPSIKISPEHEQKKILDDISYYNPGDDDFSADTLVPSRREVERHLGHPMNEGLNLDLYLSDASEDSMDSFVAWKEKRRNEESLLMKDHYGTTGAGLPGLFEPVPIFKAEIEPPSVPQTPAAPVVSKRPKTPKSPRRPSTRSSKSTPQRSQQKSRQGHSRANTPRRTNQTSTLDNQDSDSWEDDVPPAPAVPGFVSLADLGINIRDLGWDQFGLTDADDAKVDMQTALKIRRAMKNKRQQQKEEEEACAADVEDH</sequence>
<feature type="region of interest" description="Disordered" evidence="1">
    <location>
        <begin position="294"/>
        <end position="539"/>
    </location>
</feature>
<feature type="compositionally biased region" description="Acidic residues" evidence="1">
    <location>
        <begin position="836"/>
        <end position="848"/>
    </location>
</feature>
<feature type="compositionally biased region" description="Pro residues" evidence="1">
    <location>
        <begin position="410"/>
        <end position="428"/>
    </location>
</feature>
<reference evidence="2" key="1">
    <citation type="submission" date="2021-03" db="EMBL/GenBank/DDBJ databases">
        <authorList>
            <person name="Alouane T."/>
            <person name="Langin T."/>
            <person name="Bonhomme L."/>
        </authorList>
    </citation>
    <scope>NUCLEOTIDE SEQUENCE</scope>
    <source>
        <strain evidence="2">MDC_Fg202</strain>
    </source>
</reference>
<feature type="compositionally biased region" description="Low complexity" evidence="1">
    <location>
        <begin position="514"/>
        <end position="524"/>
    </location>
</feature>
<dbReference type="AlphaFoldDB" id="A0A8H3KCJ7"/>
<feature type="region of interest" description="Disordered" evidence="1">
    <location>
        <begin position="121"/>
        <end position="221"/>
    </location>
</feature>
<feature type="compositionally biased region" description="Acidic residues" evidence="1">
    <location>
        <begin position="769"/>
        <end position="778"/>
    </location>
</feature>
<comment type="caution">
    <text evidence="2">The sequence shown here is derived from an EMBL/GenBank/DDBJ whole genome shotgun (WGS) entry which is preliminary data.</text>
</comment>
<proteinExistence type="predicted"/>
<protein>
    <submittedName>
        <fullName evidence="2">Uncharacterized protein</fullName>
    </submittedName>
</protein>
<dbReference type="Proteomes" id="UP000746612">
    <property type="component" value="Unassembled WGS sequence"/>
</dbReference>
<evidence type="ECO:0000313" key="3">
    <source>
        <dbReference type="Proteomes" id="UP000746612"/>
    </source>
</evidence>
<feature type="compositionally biased region" description="Polar residues" evidence="1">
    <location>
        <begin position="157"/>
        <end position="190"/>
    </location>
</feature>
<feature type="non-terminal residue" evidence="2">
    <location>
        <position position="1"/>
    </location>
</feature>
<feature type="compositionally biased region" description="Polar residues" evidence="1">
    <location>
        <begin position="525"/>
        <end position="539"/>
    </location>
</feature>
<feature type="region of interest" description="Disordered" evidence="1">
    <location>
        <begin position="828"/>
        <end position="848"/>
    </location>
</feature>
<feature type="non-terminal residue" evidence="2">
    <location>
        <position position="848"/>
    </location>
</feature>
<feature type="region of interest" description="Disordered" evidence="1">
    <location>
        <begin position="579"/>
        <end position="598"/>
    </location>
</feature>
<feature type="compositionally biased region" description="Acidic residues" evidence="1">
    <location>
        <begin position="295"/>
        <end position="305"/>
    </location>
</feature>